<dbReference type="EMBL" id="RFLV01000002">
    <property type="protein sequence ID" value="TIH08214.1"/>
    <property type="molecule type" value="Genomic_DNA"/>
</dbReference>
<dbReference type="InterPro" id="IPR036196">
    <property type="entry name" value="Ptyr_pPase_sf"/>
</dbReference>
<dbReference type="InterPro" id="IPR016919">
    <property type="entry name" value="UCP029416_PTP"/>
</dbReference>
<evidence type="ECO:0000313" key="2">
    <source>
        <dbReference type="Proteomes" id="UP000307541"/>
    </source>
</evidence>
<dbReference type="Proteomes" id="UP000307541">
    <property type="component" value="Unassembled WGS sequence"/>
</dbReference>
<reference evidence="1 2" key="1">
    <citation type="submission" date="2018-10" db="EMBL/GenBank/DDBJ databases">
        <title>Pseudomonas leptonychotis sp. nov., isolated from Weddell seals in Antarctica.</title>
        <authorList>
            <person name="Novakova D."/>
            <person name="Svec P."/>
            <person name="Kralova S."/>
            <person name="Kristofova L."/>
            <person name="Zeman M."/>
            <person name="Pantucek R."/>
            <person name="Maslanova I."/>
            <person name="Sedlacek I."/>
        </authorList>
    </citation>
    <scope>NUCLEOTIDE SEQUENCE [LARGE SCALE GENOMIC DNA]</scope>
    <source>
        <strain evidence="1 2">CCM 8849</strain>
    </source>
</reference>
<dbReference type="AlphaFoldDB" id="A0A4V4R7W6"/>
<keyword evidence="2" id="KW-1185">Reference proteome</keyword>
<comment type="caution">
    <text evidence="1">The sequence shown here is derived from an EMBL/GenBank/DDBJ whole genome shotgun (WGS) entry which is preliminary data.</text>
</comment>
<organism evidence="1 2">
    <name type="scientific">Pseudomonas leptonychotis</name>
    <dbReference type="NCBI Taxonomy" id="2448482"/>
    <lineage>
        <taxon>Bacteria</taxon>
        <taxon>Pseudomonadati</taxon>
        <taxon>Pseudomonadota</taxon>
        <taxon>Gammaproteobacteria</taxon>
        <taxon>Pseudomonadales</taxon>
        <taxon>Pseudomonadaceae</taxon>
        <taxon>Pseudomonas</taxon>
    </lineage>
</organism>
<dbReference type="SUPFAM" id="SSF52788">
    <property type="entry name" value="Phosphotyrosine protein phosphatases I"/>
    <property type="match status" value="1"/>
</dbReference>
<dbReference type="OrthoDB" id="7210484at2"/>
<proteinExistence type="predicted"/>
<evidence type="ECO:0000313" key="1">
    <source>
        <dbReference type="EMBL" id="TIH08214.1"/>
    </source>
</evidence>
<sequence length="114" mass="12847">MPLKLLFICAKNRLRSPTAEQLFADWPGVETASSGVNHDADTPVCPELLAWADLILVMQRIHRSKLTRKFKAQLGSKRIVCLDIADDYAFMDPALIDLLNTRVLRYLPIQQPAS</sequence>
<dbReference type="PIRSF" id="PIRSF029416">
    <property type="entry name" value="UCP029416_PTP"/>
    <property type="match status" value="1"/>
</dbReference>
<protein>
    <submittedName>
        <fullName evidence="1">Phosphotyrosine protein phosphatase</fullName>
    </submittedName>
</protein>
<dbReference type="Gene3D" id="3.40.50.2300">
    <property type="match status" value="1"/>
</dbReference>
<name>A0A4V4R7W6_9PSED</name>
<gene>
    <name evidence="1" type="ORF">D8779_11890</name>
</gene>
<dbReference type="RefSeq" id="WP_136664693.1">
    <property type="nucleotide sequence ID" value="NZ_RFLV01000002.1"/>
</dbReference>
<accession>A0A4V4R7W6</accession>